<proteinExistence type="predicted"/>
<evidence type="ECO:0000256" key="2">
    <source>
        <dbReference type="ARBA" id="ARBA00004906"/>
    </source>
</evidence>
<dbReference type="Gene3D" id="1.25.10.10">
    <property type="entry name" value="Leucine-rich Repeat Variant"/>
    <property type="match status" value="1"/>
</dbReference>
<dbReference type="STRING" id="35608.A0A2U1P8G6"/>
<dbReference type="UniPathway" id="UPA00143"/>
<evidence type="ECO:0000259" key="6">
    <source>
        <dbReference type="PROSITE" id="PS51698"/>
    </source>
</evidence>
<comment type="function">
    <text evidence="5">Functions as an E3 ubiquitin ligase.</text>
</comment>
<reference evidence="7 8" key="1">
    <citation type="journal article" date="2018" name="Mol. Plant">
        <title>The genome of Artemisia annua provides insight into the evolution of Asteraceae family and artemisinin biosynthesis.</title>
        <authorList>
            <person name="Shen Q."/>
            <person name="Zhang L."/>
            <person name="Liao Z."/>
            <person name="Wang S."/>
            <person name="Yan T."/>
            <person name="Shi P."/>
            <person name="Liu M."/>
            <person name="Fu X."/>
            <person name="Pan Q."/>
            <person name="Wang Y."/>
            <person name="Lv Z."/>
            <person name="Lu X."/>
            <person name="Zhang F."/>
            <person name="Jiang W."/>
            <person name="Ma Y."/>
            <person name="Chen M."/>
            <person name="Hao X."/>
            <person name="Li L."/>
            <person name="Tang Y."/>
            <person name="Lv G."/>
            <person name="Zhou Y."/>
            <person name="Sun X."/>
            <person name="Brodelius P.E."/>
            <person name="Rose J.K.C."/>
            <person name="Tang K."/>
        </authorList>
    </citation>
    <scope>NUCLEOTIDE SEQUENCE [LARGE SCALE GENOMIC DNA]</scope>
    <source>
        <strain evidence="8">cv. Huhao1</strain>
        <tissue evidence="7">Leaf</tissue>
    </source>
</reference>
<organism evidence="7 8">
    <name type="scientific">Artemisia annua</name>
    <name type="common">Sweet wormwood</name>
    <dbReference type="NCBI Taxonomy" id="35608"/>
    <lineage>
        <taxon>Eukaryota</taxon>
        <taxon>Viridiplantae</taxon>
        <taxon>Streptophyta</taxon>
        <taxon>Embryophyta</taxon>
        <taxon>Tracheophyta</taxon>
        <taxon>Spermatophyta</taxon>
        <taxon>Magnoliopsida</taxon>
        <taxon>eudicotyledons</taxon>
        <taxon>Gunneridae</taxon>
        <taxon>Pentapetalae</taxon>
        <taxon>asterids</taxon>
        <taxon>campanulids</taxon>
        <taxon>Asterales</taxon>
        <taxon>Asteraceae</taxon>
        <taxon>Asteroideae</taxon>
        <taxon>Anthemideae</taxon>
        <taxon>Artemisiinae</taxon>
        <taxon>Artemisia</taxon>
    </lineage>
</organism>
<evidence type="ECO:0000256" key="5">
    <source>
        <dbReference type="RuleBase" id="RU369093"/>
    </source>
</evidence>
<name>A0A2U1P8G6_ARTAN</name>
<comment type="caution">
    <text evidence="7">The sequence shown here is derived from an EMBL/GenBank/DDBJ whole genome shotgun (WGS) entry which is preliminary data.</text>
</comment>
<dbReference type="Pfam" id="PF13966">
    <property type="entry name" value="zf-RVT"/>
    <property type="match status" value="1"/>
</dbReference>
<evidence type="ECO:0000256" key="4">
    <source>
        <dbReference type="ARBA" id="ARBA00022786"/>
    </source>
</evidence>
<dbReference type="InterPro" id="IPR003613">
    <property type="entry name" value="Ubox_domain"/>
</dbReference>
<evidence type="ECO:0000256" key="1">
    <source>
        <dbReference type="ARBA" id="ARBA00000900"/>
    </source>
</evidence>
<protein>
    <recommendedName>
        <fullName evidence="5 6">U-box domain-containing protein</fullName>
        <ecNumber evidence="5">2.3.2.27</ecNumber>
    </recommendedName>
    <alternativeName>
        <fullName evidence="5">RING-type E3 ubiquitin transferase PUB</fullName>
    </alternativeName>
</protein>
<dbReference type="AlphaFoldDB" id="A0A2U1P8G6"/>
<dbReference type="InterPro" id="IPR045210">
    <property type="entry name" value="RING-Ubox_PUB"/>
</dbReference>
<dbReference type="PANTHER" id="PTHR22849:SF163">
    <property type="entry name" value="U-BOX DOMAIN-CONTAINING PROTEIN"/>
    <property type="match status" value="1"/>
</dbReference>
<evidence type="ECO:0000313" key="7">
    <source>
        <dbReference type="EMBL" id="PWA82027.1"/>
    </source>
</evidence>
<keyword evidence="4 5" id="KW-0833">Ubl conjugation pathway</keyword>
<dbReference type="InterPro" id="IPR045185">
    <property type="entry name" value="PUB22/23/24-like"/>
</dbReference>
<dbReference type="FunFam" id="3.30.40.10:FF:000442">
    <property type="entry name" value="RING-type E3 ubiquitin transferase"/>
    <property type="match status" value="1"/>
</dbReference>
<keyword evidence="3 5" id="KW-0808">Transferase</keyword>
<evidence type="ECO:0000256" key="3">
    <source>
        <dbReference type="ARBA" id="ARBA00022679"/>
    </source>
</evidence>
<dbReference type="EC" id="2.3.2.27" evidence="5"/>
<dbReference type="PROSITE" id="PS51698">
    <property type="entry name" value="U_BOX"/>
    <property type="match status" value="1"/>
</dbReference>
<comment type="pathway">
    <text evidence="2 5">Protein modification; protein ubiquitination.</text>
</comment>
<accession>A0A2U1P8G6</accession>
<dbReference type="Pfam" id="PF25598">
    <property type="entry name" value="ARM_PUB"/>
    <property type="match status" value="1"/>
</dbReference>
<evidence type="ECO:0000313" key="8">
    <source>
        <dbReference type="Proteomes" id="UP000245207"/>
    </source>
</evidence>
<dbReference type="PANTHER" id="PTHR22849">
    <property type="entry name" value="WDSAM1 PROTEIN"/>
    <property type="match status" value="1"/>
</dbReference>
<feature type="domain" description="U-box" evidence="6">
    <location>
        <begin position="319"/>
        <end position="393"/>
    </location>
</feature>
<dbReference type="EMBL" id="PKPP01001518">
    <property type="protein sequence ID" value="PWA82027.1"/>
    <property type="molecule type" value="Genomic_DNA"/>
</dbReference>
<dbReference type="InterPro" id="IPR013083">
    <property type="entry name" value="Znf_RING/FYVE/PHD"/>
</dbReference>
<dbReference type="Gene3D" id="3.30.40.10">
    <property type="entry name" value="Zinc/RING finger domain, C3HC4 (zinc finger)"/>
    <property type="match status" value="1"/>
</dbReference>
<dbReference type="SMART" id="SM00504">
    <property type="entry name" value="Ubox"/>
    <property type="match status" value="1"/>
</dbReference>
<dbReference type="SUPFAM" id="SSF48371">
    <property type="entry name" value="ARM repeat"/>
    <property type="match status" value="1"/>
</dbReference>
<dbReference type="OrthoDB" id="10064100at2759"/>
<dbReference type="SUPFAM" id="SSF57850">
    <property type="entry name" value="RING/U-box"/>
    <property type="match status" value="1"/>
</dbReference>
<comment type="catalytic activity">
    <reaction evidence="1 5">
        <text>S-ubiquitinyl-[E2 ubiquitin-conjugating enzyme]-L-cysteine + [acceptor protein]-L-lysine = [E2 ubiquitin-conjugating enzyme]-L-cysteine + N(6)-ubiquitinyl-[acceptor protein]-L-lysine.</text>
        <dbReference type="EC" id="2.3.2.27"/>
    </reaction>
</comment>
<sequence length="668" mass="75849">MDVSDTILIVTIFRLKLGNGENTRFWVDHWHEGGVLKDLFPRMYALESNKNATVSSKLNAPSLDFSFRRKVRSGIEEMQLNSLTELSQLITLVPCEDRYVWSLESDGVFSVASIRKVIDGNRLQDVSLSTRWVKSVPIKVNIIAWKVKSNALPTRFNISRRGMDIDSIVCPICNAGVESTNHIFFQCVLVRQIMRKISHWWNIDYLEVNSYEEWRVWLVSIRIQSKLKNVLEGVYYGLWWYLWNFRNKLLFDKKIPDKALIFDNLVSSVGQIYRFVTMVKNKTITSFFKRKNEEQQVQGIDDEIQESKRQKGSTSEPVIVPSFFKCPISMDVMTSPVSLSTGVTYDRVSIQKWLEAGHNTCPATMQVLQSTDVVPNLTLRRLIRVWSDSYLLRRENHATTFDNELSLEELKDLIINQEYMSLSTLNNVVSFAKSSRENCELLVRLEGFFAKVMNMLRQRSLEGKTSAARVLETLAALDTESRRLVADDSVTLAELYSLTMSHDVTAVNAGLTALITVATSRQTKKELVRLGIVKTAGKMLAGPEKSVSVIEKVLKLLEMVSTCTEGRTAICEDENCVSGAVNRLMKVSPAATEHAICVIWSVCYMSRDRTAQEAAVKMNGLTKILLVMQSNVSSLVRQMCGELVKVLRVNSKSCLASYETRTTHIMPY</sequence>
<gene>
    <name evidence="7" type="ORF">CTI12_AA181870</name>
</gene>
<dbReference type="GO" id="GO:0016567">
    <property type="term" value="P:protein ubiquitination"/>
    <property type="evidence" value="ECO:0007669"/>
    <property type="project" value="UniProtKB-UniRule"/>
</dbReference>
<dbReference type="GO" id="GO:0061630">
    <property type="term" value="F:ubiquitin protein ligase activity"/>
    <property type="evidence" value="ECO:0007669"/>
    <property type="project" value="UniProtKB-UniRule"/>
</dbReference>
<dbReference type="Pfam" id="PF04564">
    <property type="entry name" value="U-box"/>
    <property type="match status" value="1"/>
</dbReference>
<dbReference type="Proteomes" id="UP000245207">
    <property type="component" value="Unassembled WGS sequence"/>
</dbReference>
<keyword evidence="8" id="KW-1185">Reference proteome</keyword>
<dbReference type="InterPro" id="IPR016024">
    <property type="entry name" value="ARM-type_fold"/>
</dbReference>
<dbReference type="InterPro" id="IPR058678">
    <property type="entry name" value="ARM_PUB"/>
</dbReference>
<dbReference type="InterPro" id="IPR011989">
    <property type="entry name" value="ARM-like"/>
</dbReference>
<dbReference type="CDD" id="cd16664">
    <property type="entry name" value="RING-Ubox_PUB"/>
    <property type="match status" value="1"/>
</dbReference>
<dbReference type="InterPro" id="IPR026960">
    <property type="entry name" value="RVT-Znf"/>
</dbReference>